<accession>A0A1R3KPX3</accession>
<organism evidence="1 2">
    <name type="scientific">Corchorus olitorius</name>
    <dbReference type="NCBI Taxonomy" id="93759"/>
    <lineage>
        <taxon>Eukaryota</taxon>
        <taxon>Viridiplantae</taxon>
        <taxon>Streptophyta</taxon>
        <taxon>Embryophyta</taxon>
        <taxon>Tracheophyta</taxon>
        <taxon>Spermatophyta</taxon>
        <taxon>Magnoliopsida</taxon>
        <taxon>eudicotyledons</taxon>
        <taxon>Gunneridae</taxon>
        <taxon>Pentapetalae</taxon>
        <taxon>rosids</taxon>
        <taxon>malvids</taxon>
        <taxon>Malvales</taxon>
        <taxon>Malvaceae</taxon>
        <taxon>Grewioideae</taxon>
        <taxon>Apeibeae</taxon>
        <taxon>Corchorus</taxon>
    </lineage>
</organism>
<dbReference type="AlphaFoldDB" id="A0A1R3KPX3"/>
<evidence type="ECO:0000313" key="1">
    <source>
        <dbReference type="EMBL" id="OMP09099.1"/>
    </source>
</evidence>
<name>A0A1R3KPX3_9ROSI</name>
<dbReference type="EMBL" id="AWUE01012464">
    <property type="protein sequence ID" value="OMP09099.1"/>
    <property type="molecule type" value="Genomic_DNA"/>
</dbReference>
<sequence length="92" mass="10661">MRAYFQYIVPRFNPSVFAELFSSLSLRIPKTRVQITAIGLFSVKRQRGCEKEEDQVIEITKERALNDANNLFVFLCRFKALMTRTEKAELAG</sequence>
<dbReference type="Proteomes" id="UP000187203">
    <property type="component" value="Unassembled WGS sequence"/>
</dbReference>
<evidence type="ECO:0000313" key="2">
    <source>
        <dbReference type="Proteomes" id="UP000187203"/>
    </source>
</evidence>
<proteinExistence type="predicted"/>
<comment type="caution">
    <text evidence="1">The sequence shown here is derived from an EMBL/GenBank/DDBJ whole genome shotgun (WGS) entry which is preliminary data.</text>
</comment>
<reference evidence="2" key="1">
    <citation type="submission" date="2013-09" db="EMBL/GenBank/DDBJ databases">
        <title>Corchorus olitorius genome sequencing.</title>
        <authorList>
            <person name="Alam M."/>
            <person name="Haque M.S."/>
            <person name="Islam M.S."/>
            <person name="Emdad E.M."/>
            <person name="Islam M.M."/>
            <person name="Ahmed B."/>
            <person name="Halim A."/>
            <person name="Hossen Q.M.M."/>
            <person name="Hossain M.Z."/>
            <person name="Ahmed R."/>
            <person name="Khan M.M."/>
            <person name="Islam R."/>
            <person name="Rashid M.M."/>
            <person name="Khan S.A."/>
            <person name="Rahman M.S."/>
            <person name="Alam M."/>
            <person name="Yahiya A.S."/>
            <person name="Khan M.S."/>
            <person name="Azam M.S."/>
            <person name="Haque T."/>
            <person name="Lashkar M.Z.H."/>
            <person name="Akhand A.I."/>
            <person name="Morshed G."/>
            <person name="Roy S."/>
            <person name="Uddin K.S."/>
            <person name="Rabeya T."/>
            <person name="Hossain A.S."/>
            <person name="Chowdhury A."/>
            <person name="Snigdha A.R."/>
            <person name="Mortoza M.S."/>
            <person name="Matin S.A."/>
            <person name="Hoque S.M.E."/>
            <person name="Islam M.K."/>
            <person name="Roy D.K."/>
            <person name="Haider R."/>
            <person name="Moosa M.M."/>
            <person name="Elias S.M."/>
            <person name="Hasan A.M."/>
            <person name="Jahan S."/>
            <person name="Shafiuddin M."/>
            <person name="Mahmood N."/>
            <person name="Shommy N.S."/>
        </authorList>
    </citation>
    <scope>NUCLEOTIDE SEQUENCE [LARGE SCALE GENOMIC DNA]</scope>
    <source>
        <strain evidence="2">cv. O-4</strain>
    </source>
</reference>
<protein>
    <submittedName>
        <fullName evidence="1">Uncharacterized protein</fullName>
    </submittedName>
</protein>
<keyword evidence="2" id="KW-1185">Reference proteome</keyword>
<gene>
    <name evidence="1" type="ORF">COLO4_05816</name>
</gene>